<keyword evidence="1" id="KW-0175">Coiled coil</keyword>
<evidence type="ECO:0000313" key="4">
    <source>
        <dbReference type="EMBL" id="KAK6116165.1"/>
    </source>
</evidence>
<comment type="caution">
    <text evidence="4">The sequence shown here is derived from an EMBL/GenBank/DDBJ whole genome shotgun (WGS) entry which is preliminary data.</text>
</comment>
<sequence length="647" mass="72033">MRITLCAQQYVKHFLSQIVAIAELAWLPLLLRPLLAGDCDLDNDFDVGGDGSVQLLQAAAAANHAQAIVITLLEEYENIFGDVAVTHEPYTDDSEESGSESEEITDDDDDSFDDDDDDDDDDVTEDSNSEVDDDFEHESSSASSETGENRYCEKVSERCSSGSNSPQVGDTLEDSQKLSPGPPQTSSHQHDILEGTDNVLNPDDAKIQSNHSIELGPILLKHLWSKDLLSYCKDLYAVFGDPLFGDVLLQRRTYPWNPLNFLLMMRNRVSILIRAVLFPSVAEIQKLEGIKTDLQTRISNEAMANSLLQDSLEKRKHDLHERRLALEKDVARLKEQLQKEMDLRKALEAGLRKSQLTVSVSSLVDEKMLANLKKNAEDLEFQLNQQREQNSRIGNDIGNQPQQNPNHQPKSKEKQKDGGVLAISSTSENLSSRSKQADATQNPKAAGNLNMTSNVEFSTNKLGMTVSRKSSTRGEGTNSTTSALSKLTNRLNFLKERRSQMASELMDKARSSSQPVQNLPVQNLEQCAGSERRQLVENLDNHQESKGQSSENSKQRTMKVYIIRMPKSSNMLIHPKGSQTWTEENLEASRIKVILNFLPELILDDACSHGIYNISFYATQNAPSSDNEDGEQASHTNSQGYGISTTK</sequence>
<organism evidence="4 5">
    <name type="scientific">Rehmannia glutinosa</name>
    <name type="common">Chinese foxglove</name>
    <dbReference type="NCBI Taxonomy" id="99300"/>
    <lineage>
        <taxon>Eukaryota</taxon>
        <taxon>Viridiplantae</taxon>
        <taxon>Streptophyta</taxon>
        <taxon>Embryophyta</taxon>
        <taxon>Tracheophyta</taxon>
        <taxon>Spermatophyta</taxon>
        <taxon>Magnoliopsida</taxon>
        <taxon>eudicotyledons</taxon>
        <taxon>Gunneridae</taxon>
        <taxon>Pentapetalae</taxon>
        <taxon>asterids</taxon>
        <taxon>lamiids</taxon>
        <taxon>Lamiales</taxon>
        <taxon>Orobanchaceae</taxon>
        <taxon>Rehmannieae</taxon>
        <taxon>Rehmannia</taxon>
    </lineage>
</organism>
<dbReference type="InterPro" id="IPR052799">
    <property type="entry name" value="Rho_GAP_Regulators"/>
</dbReference>
<proteinExistence type="predicted"/>
<evidence type="ECO:0000256" key="2">
    <source>
        <dbReference type="SAM" id="MobiDB-lite"/>
    </source>
</evidence>
<protein>
    <recommendedName>
        <fullName evidence="3">Ternary complex factor MIP1 leucine-zipper domain-containing protein</fullName>
    </recommendedName>
</protein>
<dbReference type="Pfam" id="PF14389">
    <property type="entry name" value="Lzipper-MIP1"/>
    <property type="match status" value="1"/>
</dbReference>
<dbReference type="PANTHER" id="PTHR46265:SF2">
    <property type="entry name" value="RHO GTPASE-ACTIVATING PROTEIN 7"/>
    <property type="match status" value="1"/>
</dbReference>
<feature type="compositionally biased region" description="Basic and acidic residues" evidence="2">
    <location>
        <begin position="147"/>
        <end position="157"/>
    </location>
</feature>
<feature type="region of interest" description="Disordered" evidence="2">
    <location>
        <begin position="501"/>
        <end position="520"/>
    </location>
</feature>
<dbReference type="PANTHER" id="PTHR46265">
    <property type="entry name" value="RHO GTPASE-ACTIVATING PROTEIN 7"/>
    <property type="match status" value="1"/>
</dbReference>
<feature type="compositionally biased region" description="Acidic residues" evidence="2">
    <location>
        <begin position="91"/>
        <end position="136"/>
    </location>
</feature>
<evidence type="ECO:0000259" key="3">
    <source>
        <dbReference type="Pfam" id="PF14389"/>
    </source>
</evidence>
<feature type="region of interest" description="Disordered" evidence="2">
    <location>
        <begin position="392"/>
        <end position="451"/>
    </location>
</feature>
<feature type="region of interest" description="Disordered" evidence="2">
    <location>
        <begin position="622"/>
        <end position="647"/>
    </location>
</feature>
<feature type="compositionally biased region" description="Basic and acidic residues" evidence="2">
    <location>
        <begin position="501"/>
        <end position="510"/>
    </location>
</feature>
<feature type="compositionally biased region" description="Polar residues" evidence="2">
    <location>
        <begin position="423"/>
        <end position="451"/>
    </location>
</feature>
<feature type="region of interest" description="Disordered" evidence="2">
    <location>
        <begin position="87"/>
        <end position="199"/>
    </location>
</feature>
<dbReference type="InterPro" id="IPR025757">
    <property type="entry name" value="MIP1_Leuzipper"/>
</dbReference>
<evidence type="ECO:0000313" key="5">
    <source>
        <dbReference type="Proteomes" id="UP001318860"/>
    </source>
</evidence>
<keyword evidence="5" id="KW-1185">Reference proteome</keyword>
<feature type="coiled-coil region" evidence="1">
    <location>
        <begin position="309"/>
        <end position="389"/>
    </location>
</feature>
<feature type="domain" description="Ternary complex factor MIP1 leucine-zipper" evidence="3">
    <location>
        <begin position="319"/>
        <end position="373"/>
    </location>
</feature>
<feature type="compositionally biased region" description="Low complexity" evidence="2">
    <location>
        <begin position="399"/>
        <end position="408"/>
    </location>
</feature>
<name>A0ABR0U124_REHGL</name>
<reference evidence="4 5" key="1">
    <citation type="journal article" date="2021" name="Comput. Struct. Biotechnol. J.">
        <title>De novo genome assembly of the potent medicinal plant Rehmannia glutinosa using nanopore technology.</title>
        <authorList>
            <person name="Ma L."/>
            <person name="Dong C."/>
            <person name="Song C."/>
            <person name="Wang X."/>
            <person name="Zheng X."/>
            <person name="Niu Y."/>
            <person name="Chen S."/>
            <person name="Feng W."/>
        </authorList>
    </citation>
    <scope>NUCLEOTIDE SEQUENCE [LARGE SCALE GENOMIC DNA]</scope>
    <source>
        <strain evidence="4">DH-2019</strain>
    </source>
</reference>
<accession>A0ABR0U124</accession>
<feature type="compositionally biased region" description="Polar residues" evidence="2">
    <location>
        <begin position="511"/>
        <end position="520"/>
    </location>
</feature>
<feature type="compositionally biased region" description="Polar residues" evidence="2">
    <location>
        <begin position="158"/>
        <end position="168"/>
    </location>
</feature>
<feature type="compositionally biased region" description="Polar residues" evidence="2">
    <location>
        <begin position="633"/>
        <end position="647"/>
    </location>
</feature>
<evidence type="ECO:0000256" key="1">
    <source>
        <dbReference type="SAM" id="Coils"/>
    </source>
</evidence>
<gene>
    <name evidence="4" type="ORF">DH2020_008434</name>
</gene>
<dbReference type="EMBL" id="JABTTQ020003506">
    <property type="protein sequence ID" value="KAK6116165.1"/>
    <property type="molecule type" value="Genomic_DNA"/>
</dbReference>
<dbReference type="Proteomes" id="UP001318860">
    <property type="component" value="Unassembled WGS sequence"/>
</dbReference>